<evidence type="ECO:0000313" key="2">
    <source>
        <dbReference type="Proteomes" id="UP000540056"/>
    </source>
</evidence>
<dbReference type="Proteomes" id="UP000540056">
    <property type="component" value="Unassembled WGS sequence"/>
</dbReference>
<name>A0ABR5ZYE5_9LACT</name>
<keyword evidence="2" id="KW-1185">Reference proteome</keyword>
<proteinExistence type="predicted"/>
<accession>A0ABR5ZYE5</accession>
<gene>
    <name evidence="1" type="ORF">H3232_05735</name>
</gene>
<evidence type="ECO:0008006" key="3">
    <source>
        <dbReference type="Google" id="ProtNLM"/>
    </source>
</evidence>
<sequence length="96" mass="10729">MNKVIKAFVDKQDGGRLYEPGVGKTYPREGYEPTADRIIFLRDNGYIEALEVEETEAENLGALTKADLLKLANEKGIEATDKNTKKEIIEALEAEK</sequence>
<protein>
    <recommendedName>
        <fullName evidence="3">Rho termination factor N-terminal domain-containing protein</fullName>
    </recommendedName>
</protein>
<dbReference type="EMBL" id="JACGAN010000008">
    <property type="protein sequence ID" value="MBA5746690.1"/>
    <property type="molecule type" value="Genomic_DNA"/>
</dbReference>
<organism evidence="1 2">
    <name type="scientific">Aerococcus urinaeequi</name>
    <dbReference type="NCBI Taxonomy" id="51665"/>
    <lineage>
        <taxon>Bacteria</taxon>
        <taxon>Bacillati</taxon>
        <taxon>Bacillota</taxon>
        <taxon>Bacilli</taxon>
        <taxon>Lactobacillales</taxon>
        <taxon>Aerococcaceae</taxon>
        <taxon>Aerococcus</taxon>
    </lineage>
</organism>
<evidence type="ECO:0000313" key="1">
    <source>
        <dbReference type="EMBL" id="MBA5746690.1"/>
    </source>
</evidence>
<comment type="caution">
    <text evidence="1">The sequence shown here is derived from an EMBL/GenBank/DDBJ whole genome shotgun (WGS) entry which is preliminary data.</text>
</comment>
<reference evidence="1 2" key="1">
    <citation type="submission" date="2020-07" db="EMBL/GenBank/DDBJ databases">
        <title>Draft Genome Sequences of Lactobacillales Isolated from the International Space Station.</title>
        <authorList>
            <person name="Bharadwaj A.R."/>
            <person name="Singh N.K."/>
            <person name="Wood J.M."/>
            <person name="Debieu M."/>
            <person name="O'Hara N.B."/>
            <person name="Karouia F."/>
            <person name="Mason C.E."/>
            <person name="Venkateswaran K."/>
        </authorList>
    </citation>
    <scope>NUCLEOTIDE SEQUENCE [LARGE SCALE GENOMIC DNA]</scope>
    <source>
        <strain evidence="1 2">151250015-1-258-55</strain>
    </source>
</reference>
<dbReference type="RefSeq" id="WP_182023400.1">
    <property type="nucleotide sequence ID" value="NZ_JACGAM010000008.1"/>
</dbReference>